<dbReference type="RefSeq" id="XP_064768437.1">
    <property type="nucleotide sequence ID" value="XM_064909751.1"/>
</dbReference>
<evidence type="ECO:0000313" key="12">
    <source>
        <dbReference type="Proteomes" id="UP001498771"/>
    </source>
</evidence>
<dbReference type="PROSITE" id="PS00108">
    <property type="entry name" value="PROTEIN_KINASE_ST"/>
    <property type="match status" value="1"/>
</dbReference>
<dbReference type="GeneID" id="90035263"/>
<name>A0ABR1F6D2_9ASCO</name>
<comment type="similarity">
    <text evidence="7">Belongs to the protein kinase superfamily. CMGC Ser/Thr protein kinase family.</text>
</comment>
<evidence type="ECO:0000256" key="5">
    <source>
        <dbReference type="ARBA" id="ARBA00022777"/>
    </source>
</evidence>
<evidence type="ECO:0000256" key="1">
    <source>
        <dbReference type="ARBA" id="ARBA00012513"/>
    </source>
</evidence>
<keyword evidence="2" id="KW-0723">Serine/threonine-protein kinase</keyword>
<evidence type="ECO:0000256" key="3">
    <source>
        <dbReference type="ARBA" id="ARBA00022679"/>
    </source>
</evidence>
<dbReference type="PROSITE" id="PS50011">
    <property type="entry name" value="PROTEIN_KINASE_DOM"/>
    <property type="match status" value="1"/>
</dbReference>
<evidence type="ECO:0000256" key="8">
    <source>
        <dbReference type="PROSITE-ProRule" id="PRU10141"/>
    </source>
</evidence>
<feature type="compositionally biased region" description="Low complexity" evidence="9">
    <location>
        <begin position="9"/>
        <end position="27"/>
    </location>
</feature>
<gene>
    <name evidence="11" type="ORF">BZA70DRAFT_156535</name>
</gene>
<dbReference type="SMART" id="SM00220">
    <property type="entry name" value="S_TKc"/>
    <property type="match status" value="1"/>
</dbReference>
<feature type="compositionally biased region" description="Acidic residues" evidence="9">
    <location>
        <begin position="219"/>
        <end position="229"/>
    </location>
</feature>
<dbReference type="InterPro" id="IPR044092">
    <property type="entry name" value="STKc_PRP4"/>
</dbReference>
<feature type="compositionally biased region" description="Low complexity" evidence="9">
    <location>
        <begin position="380"/>
        <end position="396"/>
    </location>
</feature>
<feature type="compositionally biased region" description="Basic and acidic residues" evidence="9">
    <location>
        <begin position="28"/>
        <end position="39"/>
    </location>
</feature>
<feature type="compositionally biased region" description="Low complexity" evidence="9">
    <location>
        <begin position="151"/>
        <end position="163"/>
    </location>
</feature>
<feature type="compositionally biased region" description="Basic and acidic residues" evidence="9">
    <location>
        <begin position="302"/>
        <end position="322"/>
    </location>
</feature>
<dbReference type="PROSITE" id="PS00107">
    <property type="entry name" value="PROTEIN_KINASE_ATP"/>
    <property type="match status" value="1"/>
</dbReference>
<dbReference type="EC" id="2.7.11.1" evidence="1"/>
<feature type="compositionally biased region" description="Acidic residues" evidence="9">
    <location>
        <begin position="397"/>
        <end position="410"/>
    </location>
</feature>
<evidence type="ECO:0000259" key="10">
    <source>
        <dbReference type="PROSITE" id="PS50011"/>
    </source>
</evidence>
<proteinExistence type="inferred from homology"/>
<dbReference type="Gene3D" id="1.10.510.10">
    <property type="entry name" value="Transferase(Phosphotransferase) domain 1"/>
    <property type="match status" value="1"/>
</dbReference>
<dbReference type="GO" id="GO:0016301">
    <property type="term" value="F:kinase activity"/>
    <property type="evidence" value="ECO:0007669"/>
    <property type="project" value="UniProtKB-KW"/>
</dbReference>
<feature type="binding site" evidence="8">
    <location>
        <position position="493"/>
    </location>
    <ligand>
        <name>ATP</name>
        <dbReference type="ChEBI" id="CHEBI:30616"/>
    </ligand>
</feature>
<dbReference type="InterPro" id="IPR050494">
    <property type="entry name" value="Ser_Thr_dual-spec_kinase"/>
</dbReference>
<feature type="region of interest" description="Disordered" evidence="9">
    <location>
        <begin position="1"/>
        <end position="246"/>
    </location>
</feature>
<dbReference type="SUPFAM" id="SSF56112">
    <property type="entry name" value="Protein kinase-like (PK-like)"/>
    <property type="match status" value="1"/>
</dbReference>
<dbReference type="PANTHER" id="PTHR24058">
    <property type="entry name" value="DUAL SPECIFICITY PROTEIN KINASE"/>
    <property type="match status" value="1"/>
</dbReference>
<keyword evidence="6 8" id="KW-0067">ATP-binding</keyword>
<comment type="caution">
    <text evidence="11">The sequence shown here is derived from an EMBL/GenBank/DDBJ whole genome shotgun (WGS) entry which is preliminary data.</text>
</comment>
<evidence type="ECO:0000313" key="11">
    <source>
        <dbReference type="EMBL" id="KAK7205404.1"/>
    </source>
</evidence>
<reference evidence="11 12" key="1">
    <citation type="submission" date="2024-03" db="EMBL/GenBank/DDBJ databases">
        <title>Genome-scale model development and genomic sequencing of the oleaginous clade Lipomyces.</title>
        <authorList>
            <consortium name="Lawrence Berkeley National Laboratory"/>
            <person name="Czajka J.J."/>
            <person name="Han Y."/>
            <person name="Kim J."/>
            <person name="Mondo S.J."/>
            <person name="Hofstad B.A."/>
            <person name="Robles A."/>
            <person name="Haridas S."/>
            <person name="Riley R."/>
            <person name="LaButti K."/>
            <person name="Pangilinan J."/>
            <person name="Andreopoulos W."/>
            <person name="Lipzen A."/>
            <person name="Yan J."/>
            <person name="Wang M."/>
            <person name="Ng V."/>
            <person name="Grigoriev I.V."/>
            <person name="Spatafora J.W."/>
            <person name="Magnuson J.K."/>
            <person name="Baker S.E."/>
            <person name="Pomraning K.R."/>
        </authorList>
    </citation>
    <scope>NUCLEOTIDE SEQUENCE [LARGE SCALE GENOMIC DNA]</scope>
    <source>
        <strain evidence="11 12">Phaff 52-87</strain>
    </source>
</reference>
<evidence type="ECO:0000256" key="4">
    <source>
        <dbReference type="ARBA" id="ARBA00022741"/>
    </source>
</evidence>
<keyword evidence="12" id="KW-1185">Reference proteome</keyword>
<keyword evidence="3" id="KW-0808">Transferase</keyword>
<feature type="region of interest" description="Disordered" evidence="9">
    <location>
        <begin position="264"/>
        <end position="421"/>
    </location>
</feature>
<dbReference type="InterPro" id="IPR000719">
    <property type="entry name" value="Prot_kinase_dom"/>
</dbReference>
<dbReference type="Pfam" id="PF00069">
    <property type="entry name" value="Pkinase"/>
    <property type="match status" value="1"/>
</dbReference>
<feature type="compositionally biased region" description="Basic and acidic residues" evidence="9">
    <location>
        <begin position="356"/>
        <end position="371"/>
    </location>
</feature>
<dbReference type="CDD" id="cd14135">
    <property type="entry name" value="STKc_PRP4"/>
    <property type="match status" value="1"/>
</dbReference>
<feature type="compositionally biased region" description="Basic residues" evidence="9">
    <location>
        <begin position="40"/>
        <end position="54"/>
    </location>
</feature>
<keyword evidence="5 11" id="KW-0418">Kinase</keyword>
<feature type="compositionally biased region" description="Basic and acidic residues" evidence="9">
    <location>
        <begin position="55"/>
        <end position="118"/>
    </location>
</feature>
<evidence type="ECO:0000256" key="6">
    <source>
        <dbReference type="ARBA" id="ARBA00022840"/>
    </source>
</evidence>
<feature type="domain" description="Protein kinase" evidence="10">
    <location>
        <begin position="464"/>
        <end position="784"/>
    </location>
</feature>
<dbReference type="InterPro" id="IPR011009">
    <property type="entry name" value="Kinase-like_dom_sf"/>
</dbReference>
<feature type="compositionally biased region" description="Basic and acidic residues" evidence="9">
    <location>
        <begin position="129"/>
        <end position="150"/>
    </location>
</feature>
<dbReference type="Gene3D" id="3.30.200.20">
    <property type="entry name" value="Phosphorylase Kinase, domain 1"/>
    <property type="match status" value="1"/>
</dbReference>
<evidence type="ECO:0000256" key="9">
    <source>
        <dbReference type="SAM" id="MobiDB-lite"/>
    </source>
</evidence>
<dbReference type="PANTHER" id="PTHR24058:SF103">
    <property type="entry name" value="SERINE_THREONINE-PROTEIN KINASE PRP4 HOMOLOG"/>
    <property type="match status" value="1"/>
</dbReference>
<dbReference type="EMBL" id="JBBJBU010000005">
    <property type="protein sequence ID" value="KAK7205404.1"/>
    <property type="molecule type" value="Genomic_DNA"/>
</dbReference>
<evidence type="ECO:0000256" key="2">
    <source>
        <dbReference type="ARBA" id="ARBA00022527"/>
    </source>
</evidence>
<organism evidence="11 12">
    <name type="scientific">Myxozyma melibiosi</name>
    <dbReference type="NCBI Taxonomy" id="54550"/>
    <lineage>
        <taxon>Eukaryota</taxon>
        <taxon>Fungi</taxon>
        <taxon>Dikarya</taxon>
        <taxon>Ascomycota</taxon>
        <taxon>Saccharomycotina</taxon>
        <taxon>Lipomycetes</taxon>
        <taxon>Lipomycetales</taxon>
        <taxon>Lipomycetaceae</taxon>
        <taxon>Myxozyma</taxon>
    </lineage>
</organism>
<dbReference type="InterPro" id="IPR017441">
    <property type="entry name" value="Protein_kinase_ATP_BS"/>
</dbReference>
<keyword evidence="4 8" id="KW-0547">Nucleotide-binding</keyword>
<protein>
    <recommendedName>
        <fullName evidence="1">non-specific serine/threonine protein kinase</fullName>
        <ecNumber evidence="1">2.7.11.1</ecNumber>
    </recommendedName>
</protein>
<accession>A0ABR1F6D2</accession>
<dbReference type="InterPro" id="IPR008271">
    <property type="entry name" value="Ser/Thr_kinase_AS"/>
</dbReference>
<sequence length="787" mass="88640">MASVDRHSTMPASSSSSAQPRRSPSPSRSKDRHRDDSSRHDHHRSRSPARHSTHRERDRDYRDRRSDRPHEPERERERDRSRSGVYDADRYERRERARDREDYDSYSRRRHHDDLDRHGSRHRHSSSSRSDRPQQRDHSRESYGHRDARSGAHSSAHSSAHSIAHSRRERTPPSRAQSARRPHEAEERSSTQSDAAVKSSDVKSDAKTSPSVTKRSLVGDDDEDIDGDDNDRSNLVVTDTTNKKPRLAPASKIVFKPLQKINISNELPPSEPLVPARAENGSPVKKIQKGFAVIAKRTVGGESRDEVERMSETLSPKEREATPEVVADSPKPGSQAASPEVVPANMQSDSEITQNENEKAEEKEAERKQTRSPEPPEAPTEPQQAPAQEPLISDPADIAEDDEDDDDDMFAEAGDNQNIGKSTKRSIPVLVHAGKEGEATLQSNWDDDEGYYRIIIGEIFEGRYHIQSNLGKGMFSSVVKAFDKVENRSVAIKIIRNNDIMFKAGQKESGILTKVNQSDPDDKMHIIRLIRKFQYRGHLCLVFEGMSSDMRELVKKVGRESSVNIGQIQSYAKQIFLGLEHLRSNNILHADIKPDNILVSADRKTVKIADLGSASDASENEITPYLASRFYRAPELIVGLQYDFAIDTWSAGCTLFELYTGKILFAGNNNNNMLKVIMETRGKLSHKMLRKGLFTSTHFDEHLNFLSREIDRLTGKPTVKVMPFAGSKPVHDIRARVLEVKNTSGSTAESQRLVALFVDFLDKCLNLTPEKRMTPAEALKHPFLSSA</sequence>
<feature type="compositionally biased region" description="Polar residues" evidence="9">
    <location>
        <begin position="345"/>
        <end position="354"/>
    </location>
</feature>
<evidence type="ECO:0000256" key="7">
    <source>
        <dbReference type="ARBA" id="ARBA00023596"/>
    </source>
</evidence>
<dbReference type="Proteomes" id="UP001498771">
    <property type="component" value="Unassembled WGS sequence"/>
</dbReference>